<dbReference type="EMBL" id="LQYT01000130">
    <property type="protein sequence ID" value="KYD09396.1"/>
    <property type="molecule type" value="Genomic_DNA"/>
</dbReference>
<proteinExistence type="predicted"/>
<gene>
    <name evidence="2" type="ORF">B4135_3720</name>
</gene>
<organism evidence="2 3">
    <name type="scientific">Caldibacillus debilis</name>
    <dbReference type="NCBI Taxonomy" id="301148"/>
    <lineage>
        <taxon>Bacteria</taxon>
        <taxon>Bacillati</taxon>
        <taxon>Bacillota</taxon>
        <taxon>Bacilli</taxon>
        <taxon>Bacillales</taxon>
        <taxon>Bacillaceae</taxon>
        <taxon>Caldibacillus</taxon>
    </lineage>
</organism>
<feature type="compositionally biased region" description="Basic and acidic residues" evidence="1">
    <location>
        <begin position="1"/>
        <end position="12"/>
    </location>
</feature>
<comment type="caution">
    <text evidence="2">The sequence shown here is derived from an EMBL/GenBank/DDBJ whole genome shotgun (WGS) entry which is preliminary data.</text>
</comment>
<evidence type="ECO:0000313" key="2">
    <source>
        <dbReference type="EMBL" id="KYD09396.1"/>
    </source>
</evidence>
<reference evidence="2 3" key="1">
    <citation type="submission" date="2016-01" db="EMBL/GenBank/DDBJ databases">
        <title>Draft Genome Sequences of Seven Thermophilic Sporeformers Isolated from Foods.</title>
        <authorList>
            <person name="Berendsen E.M."/>
            <person name="Wells-Bennik M.H."/>
            <person name="Krawcyk A.O."/>
            <person name="De Jong A."/>
            <person name="Holsappel S."/>
            <person name="Eijlander R.T."/>
            <person name="Kuipers O.P."/>
        </authorList>
    </citation>
    <scope>NUCLEOTIDE SEQUENCE [LARGE SCALE GENOMIC DNA]</scope>
    <source>
        <strain evidence="2 3">B4135</strain>
    </source>
</reference>
<sequence length="66" mass="6940">MRFRGPEKEDCGRTGTGQPLPLRERGALLAASGPKARPEQKKPAAGRANGAGQITGKKTEMGRTPP</sequence>
<dbReference type="AlphaFoldDB" id="A0A150LBQ1"/>
<evidence type="ECO:0000256" key="1">
    <source>
        <dbReference type="SAM" id="MobiDB-lite"/>
    </source>
</evidence>
<feature type="region of interest" description="Disordered" evidence="1">
    <location>
        <begin position="1"/>
        <end position="66"/>
    </location>
</feature>
<evidence type="ECO:0000313" key="3">
    <source>
        <dbReference type="Proteomes" id="UP000075683"/>
    </source>
</evidence>
<name>A0A150LBQ1_9BACI</name>
<dbReference type="Proteomes" id="UP000075683">
    <property type="component" value="Unassembled WGS sequence"/>
</dbReference>
<protein>
    <submittedName>
        <fullName evidence="2">Uncharacterized protein</fullName>
    </submittedName>
</protein>
<dbReference type="STRING" id="301148.B4135_3720"/>
<feature type="compositionally biased region" description="Basic and acidic residues" evidence="1">
    <location>
        <begin position="57"/>
        <end position="66"/>
    </location>
</feature>
<accession>A0A150LBQ1</accession>